<dbReference type="PATRIC" id="fig|476652.3.peg.457"/>
<reference evidence="5 6" key="1">
    <citation type="submission" date="2015-06" db="EMBL/GenBank/DDBJ databases">
        <title>Draft genome of the moderately acidophilic sulfate reducer Candidatus Desulfosporosinus acididurans strain M1.</title>
        <authorList>
            <person name="Poehlein A."/>
            <person name="Petzsch P."/>
            <person name="Johnson B.D."/>
            <person name="Schloemann M."/>
            <person name="Daniel R."/>
            <person name="Muehling M."/>
        </authorList>
    </citation>
    <scope>NUCLEOTIDE SEQUENCE [LARGE SCALE GENOMIC DNA]</scope>
    <source>
        <strain evidence="5 6">M1</strain>
    </source>
</reference>
<dbReference type="GO" id="GO:0003700">
    <property type="term" value="F:DNA-binding transcription factor activity"/>
    <property type="evidence" value="ECO:0007669"/>
    <property type="project" value="InterPro"/>
</dbReference>
<dbReference type="PRINTS" id="PR00598">
    <property type="entry name" value="HTHMARR"/>
</dbReference>
<sequence>MTKNSSFLENPYSDLIRSIAWKAKAKADQNINALGLNSQQGRMIGYIYEHQDSGIIQKDLAVVFERKGASITSMLQGLEKKGYIERRITINNERQKNIYVLPKGVELIQDFNEAFGEVEKSITENLTESEKDTLLSLLAKVNQNL</sequence>
<gene>
    <name evidence="5" type="primary">slyA_1</name>
    <name evidence="5" type="ORF">DEAC_c04530</name>
</gene>
<accession>A0A0J1IRD8</accession>
<dbReference type="PANTHER" id="PTHR42756:SF1">
    <property type="entry name" value="TRANSCRIPTIONAL REPRESSOR OF EMRAB OPERON"/>
    <property type="match status" value="1"/>
</dbReference>
<dbReference type="EMBL" id="LDZY01000002">
    <property type="protein sequence ID" value="KLU67241.1"/>
    <property type="molecule type" value="Genomic_DNA"/>
</dbReference>
<dbReference type="STRING" id="476652.DEAC_c04530"/>
<dbReference type="SMART" id="SM00347">
    <property type="entry name" value="HTH_MARR"/>
    <property type="match status" value="1"/>
</dbReference>
<feature type="domain" description="HTH marR-type" evidence="4">
    <location>
        <begin position="9"/>
        <end position="143"/>
    </location>
</feature>
<dbReference type="InterPro" id="IPR036390">
    <property type="entry name" value="WH_DNA-bd_sf"/>
</dbReference>
<proteinExistence type="predicted"/>
<evidence type="ECO:0000256" key="2">
    <source>
        <dbReference type="ARBA" id="ARBA00023125"/>
    </source>
</evidence>
<organism evidence="5 6">
    <name type="scientific">Desulfosporosinus acididurans</name>
    <dbReference type="NCBI Taxonomy" id="476652"/>
    <lineage>
        <taxon>Bacteria</taxon>
        <taxon>Bacillati</taxon>
        <taxon>Bacillota</taxon>
        <taxon>Clostridia</taxon>
        <taxon>Eubacteriales</taxon>
        <taxon>Desulfitobacteriaceae</taxon>
        <taxon>Desulfosporosinus</taxon>
    </lineage>
</organism>
<dbReference type="Proteomes" id="UP000036356">
    <property type="component" value="Unassembled WGS sequence"/>
</dbReference>
<keyword evidence="6" id="KW-1185">Reference proteome</keyword>
<dbReference type="PROSITE" id="PS50995">
    <property type="entry name" value="HTH_MARR_2"/>
    <property type="match status" value="1"/>
</dbReference>
<keyword evidence="1" id="KW-0805">Transcription regulation</keyword>
<evidence type="ECO:0000256" key="3">
    <source>
        <dbReference type="ARBA" id="ARBA00023163"/>
    </source>
</evidence>
<evidence type="ECO:0000259" key="4">
    <source>
        <dbReference type="PROSITE" id="PS50995"/>
    </source>
</evidence>
<dbReference type="PANTHER" id="PTHR42756">
    <property type="entry name" value="TRANSCRIPTIONAL REGULATOR, MARR"/>
    <property type="match status" value="1"/>
</dbReference>
<dbReference type="Pfam" id="PF12802">
    <property type="entry name" value="MarR_2"/>
    <property type="match status" value="1"/>
</dbReference>
<keyword evidence="3" id="KW-0804">Transcription</keyword>
<dbReference type="AlphaFoldDB" id="A0A0J1IRD8"/>
<name>A0A0J1IRD8_9FIRM</name>
<dbReference type="InterPro" id="IPR036388">
    <property type="entry name" value="WH-like_DNA-bd_sf"/>
</dbReference>
<dbReference type="GO" id="GO:0003677">
    <property type="term" value="F:DNA binding"/>
    <property type="evidence" value="ECO:0007669"/>
    <property type="project" value="UniProtKB-KW"/>
</dbReference>
<evidence type="ECO:0000313" key="5">
    <source>
        <dbReference type="EMBL" id="KLU67241.1"/>
    </source>
</evidence>
<dbReference type="Gene3D" id="1.10.10.10">
    <property type="entry name" value="Winged helix-like DNA-binding domain superfamily/Winged helix DNA-binding domain"/>
    <property type="match status" value="1"/>
</dbReference>
<evidence type="ECO:0000256" key="1">
    <source>
        <dbReference type="ARBA" id="ARBA00023015"/>
    </source>
</evidence>
<dbReference type="InterPro" id="IPR000835">
    <property type="entry name" value="HTH_MarR-typ"/>
</dbReference>
<comment type="caution">
    <text evidence="5">The sequence shown here is derived from an EMBL/GenBank/DDBJ whole genome shotgun (WGS) entry which is preliminary data.</text>
</comment>
<dbReference type="SUPFAM" id="SSF46785">
    <property type="entry name" value="Winged helix' DNA-binding domain"/>
    <property type="match status" value="1"/>
</dbReference>
<dbReference type="RefSeq" id="WP_047808409.1">
    <property type="nucleotide sequence ID" value="NZ_LDZY01000002.1"/>
</dbReference>
<evidence type="ECO:0000313" key="6">
    <source>
        <dbReference type="Proteomes" id="UP000036356"/>
    </source>
</evidence>
<keyword evidence="2" id="KW-0238">DNA-binding</keyword>
<protein>
    <submittedName>
        <fullName evidence="5">Transcriptional regulator SlyA</fullName>
    </submittedName>
</protein>